<feature type="non-terminal residue" evidence="1">
    <location>
        <position position="1"/>
    </location>
</feature>
<dbReference type="AlphaFoldDB" id="W1YHA4"/>
<evidence type="ECO:0000313" key="1">
    <source>
        <dbReference type="EMBL" id="ETJ41923.1"/>
    </source>
</evidence>
<dbReference type="EMBL" id="AZMM01004121">
    <property type="protein sequence ID" value="ETJ41923.1"/>
    <property type="molecule type" value="Genomic_DNA"/>
</dbReference>
<proteinExistence type="predicted"/>
<comment type="caution">
    <text evidence="1">The sequence shown here is derived from an EMBL/GenBank/DDBJ whole genome shotgun (WGS) entry which is preliminary data.</text>
</comment>
<sequence>AGFHNVVMTNVAISQQEKGGIAF</sequence>
<name>W1YHA4_9ZZZZ</name>
<accession>W1YHA4</accession>
<organism evidence="1">
    <name type="scientific">human gut metagenome</name>
    <dbReference type="NCBI Taxonomy" id="408170"/>
    <lineage>
        <taxon>unclassified sequences</taxon>
        <taxon>metagenomes</taxon>
        <taxon>organismal metagenomes</taxon>
    </lineage>
</organism>
<reference evidence="1" key="1">
    <citation type="submission" date="2013-12" db="EMBL/GenBank/DDBJ databases">
        <title>A Varibaculum cambriense genome reconstructed from a premature infant gut community with otherwise low bacterial novelty that shifts toward anaerobic metabolism during the third week of life.</title>
        <authorList>
            <person name="Brown C.T."/>
            <person name="Sharon I."/>
            <person name="Thomas B.C."/>
            <person name="Castelle C.J."/>
            <person name="Morowitz M.J."/>
            <person name="Banfield J.F."/>
        </authorList>
    </citation>
    <scope>NUCLEOTIDE SEQUENCE</scope>
</reference>
<protein>
    <submittedName>
        <fullName evidence="1">Uncharacterized protein</fullName>
    </submittedName>
</protein>
<gene>
    <name evidence="1" type="ORF">Q604_UNBC04121G0001</name>
</gene>